<name>A0A6A6N985_HEVBR</name>
<dbReference type="AlphaFoldDB" id="A0A6A6N985"/>
<feature type="coiled-coil region" evidence="5">
    <location>
        <begin position="123"/>
        <end position="150"/>
    </location>
</feature>
<feature type="compositionally biased region" description="Polar residues" evidence="6">
    <location>
        <begin position="43"/>
        <end position="54"/>
    </location>
</feature>
<comment type="subcellular location">
    <subcellularLocation>
        <location evidence="1">Nucleus</location>
    </subcellularLocation>
</comment>
<dbReference type="SUPFAM" id="SSF47459">
    <property type="entry name" value="HLH, helix-loop-helix DNA-binding domain"/>
    <property type="match status" value="1"/>
</dbReference>
<organism evidence="7 8">
    <name type="scientific">Hevea brasiliensis</name>
    <name type="common">Para rubber tree</name>
    <name type="synonym">Siphonia brasiliensis</name>
    <dbReference type="NCBI Taxonomy" id="3981"/>
    <lineage>
        <taxon>Eukaryota</taxon>
        <taxon>Viridiplantae</taxon>
        <taxon>Streptophyta</taxon>
        <taxon>Embryophyta</taxon>
        <taxon>Tracheophyta</taxon>
        <taxon>Spermatophyta</taxon>
        <taxon>Magnoliopsida</taxon>
        <taxon>eudicotyledons</taxon>
        <taxon>Gunneridae</taxon>
        <taxon>Pentapetalae</taxon>
        <taxon>rosids</taxon>
        <taxon>fabids</taxon>
        <taxon>Malpighiales</taxon>
        <taxon>Euphorbiaceae</taxon>
        <taxon>Crotonoideae</taxon>
        <taxon>Micrandreae</taxon>
        <taxon>Hevea</taxon>
    </lineage>
</organism>
<evidence type="ECO:0000256" key="5">
    <source>
        <dbReference type="SAM" id="Coils"/>
    </source>
</evidence>
<reference evidence="7 8" key="1">
    <citation type="journal article" date="2020" name="Mol. Plant">
        <title>The Chromosome-Based Rubber Tree Genome Provides New Insights into Spurge Genome Evolution and Rubber Biosynthesis.</title>
        <authorList>
            <person name="Liu J."/>
            <person name="Shi C."/>
            <person name="Shi C.C."/>
            <person name="Li W."/>
            <person name="Zhang Q.J."/>
            <person name="Zhang Y."/>
            <person name="Li K."/>
            <person name="Lu H.F."/>
            <person name="Shi C."/>
            <person name="Zhu S.T."/>
            <person name="Xiao Z.Y."/>
            <person name="Nan H."/>
            <person name="Yue Y."/>
            <person name="Zhu X.G."/>
            <person name="Wu Y."/>
            <person name="Hong X.N."/>
            <person name="Fan G.Y."/>
            <person name="Tong Y."/>
            <person name="Zhang D."/>
            <person name="Mao C.L."/>
            <person name="Liu Y.L."/>
            <person name="Hao S.J."/>
            <person name="Liu W.Q."/>
            <person name="Lv M.Q."/>
            <person name="Zhang H.B."/>
            <person name="Liu Y."/>
            <person name="Hu-Tang G.R."/>
            <person name="Wang J.P."/>
            <person name="Wang J.H."/>
            <person name="Sun Y.H."/>
            <person name="Ni S.B."/>
            <person name="Chen W.B."/>
            <person name="Zhang X.C."/>
            <person name="Jiao Y.N."/>
            <person name="Eichler E.E."/>
            <person name="Li G.H."/>
            <person name="Liu X."/>
            <person name="Gao L.Z."/>
        </authorList>
    </citation>
    <scope>NUCLEOTIDE SEQUENCE [LARGE SCALE GENOMIC DNA]</scope>
    <source>
        <strain evidence="8">cv. GT1</strain>
        <tissue evidence="7">Leaf</tissue>
    </source>
</reference>
<evidence type="ECO:0000256" key="6">
    <source>
        <dbReference type="SAM" id="MobiDB-lite"/>
    </source>
</evidence>
<protein>
    <recommendedName>
        <fullName evidence="9">BHLH domain-containing protein</fullName>
    </recommendedName>
</protein>
<dbReference type="EMBL" id="JAAGAX010000003">
    <property type="protein sequence ID" value="KAF2321136.1"/>
    <property type="molecule type" value="Genomic_DNA"/>
</dbReference>
<gene>
    <name evidence="7" type="ORF">GH714_034378</name>
</gene>
<evidence type="ECO:0000256" key="3">
    <source>
        <dbReference type="ARBA" id="ARBA00023163"/>
    </source>
</evidence>
<dbReference type="GO" id="GO:0005634">
    <property type="term" value="C:nucleus"/>
    <property type="evidence" value="ECO:0007669"/>
    <property type="project" value="UniProtKB-SubCell"/>
</dbReference>
<evidence type="ECO:0000313" key="7">
    <source>
        <dbReference type="EMBL" id="KAF2321136.1"/>
    </source>
</evidence>
<dbReference type="PANTHER" id="PTHR46772">
    <property type="entry name" value="BHLH DOMAIN-CONTAINING PROTEIN"/>
    <property type="match status" value="1"/>
</dbReference>
<feature type="compositionally biased region" description="Basic and acidic residues" evidence="6">
    <location>
        <begin position="57"/>
        <end position="83"/>
    </location>
</feature>
<accession>A0A6A6N985</accession>
<keyword evidence="4" id="KW-0539">Nucleus</keyword>
<evidence type="ECO:0000256" key="2">
    <source>
        <dbReference type="ARBA" id="ARBA00023015"/>
    </source>
</evidence>
<evidence type="ECO:0000313" key="8">
    <source>
        <dbReference type="Proteomes" id="UP000467840"/>
    </source>
</evidence>
<evidence type="ECO:0000256" key="4">
    <source>
        <dbReference type="ARBA" id="ARBA00023242"/>
    </source>
</evidence>
<sequence length="344" mass="38599">MALSKEEAHHHEAFLWENQKWVLSNSDNTSGGSHEKSGKKVLPSSNTLNGQTQLGKELAKSKRGRGDVHKNGKGSDDSGAKHEKASGVVLVAAAAVENRITRYYMDRKRKKKNEEYADKSTIVDEAVNYIKTLQQTLQKLQKQKLERLQDQGSNNLAIASTKPSNNVPSVARFPVLFQTWTSSNVVLNICGDEAQISICSSKKHCLFTTICYVLEKHNIEILSAHVSSDCNQSMYMIQAHACVEKVLKHFNMNKAKPVTVPFAAHFKLSTDMSLKTDEEMEHMSSVPYLSAVGSIIMLWAKMSYSVVGYVDLDFTGDFDRGIFDKLFVYSFWKCYCKLQLLCLP</sequence>
<evidence type="ECO:0000256" key="1">
    <source>
        <dbReference type="ARBA" id="ARBA00004123"/>
    </source>
</evidence>
<dbReference type="GO" id="GO:0046983">
    <property type="term" value="F:protein dimerization activity"/>
    <property type="evidence" value="ECO:0007669"/>
    <property type="project" value="InterPro"/>
</dbReference>
<dbReference type="GO" id="GO:0009960">
    <property type="term" value="P:endosperm development"/>
    <property type="evidence" value="ECO:0007669"/>
    <property type="project" value="InterPro"/>
</dbReference>
<dbReference type="PANTHER" id="PTHR46772:SF8">
    <property type="entry name" value="TRANSCRIPTION FACTOR BHLH95"/>
    <property type="match status" value="1"/>
</dbReference>
<dbReference type="Proteomes" id="UP000467840">
    <property type="component" value="Chromosome 10"/>
</dbReference>
<evidence type="ECO:0008006" key="9">
    <source>
        <dbReference type="Google" id="ProtNLM"/>
    </source>
</evidence>
<dbReference type="GO" id="GO:0003700">
    <property type="term" value="F:DNA-binding transcription factor activity"/>
    <property type="evidence" value="ECO:0007669"/>
    <property type="project" value="InterPro"/>
</dbReference>
<dbReference type="InterPro" id="IPR036638">
    <property type="entry name" value="HLH_DNA-bd_sf"/>
</dbReference>
<proteinExistence type="predicted"/>
<keyword evidence="3" id="KW-0804">Transcription</keyword>
<keyword evidence="2" id="KW-0805">Transcription regulation</keyword>
<keyword evidence="5" id="KW-0175">Coiled coil</keyword>
<dbReference type="Gene3D" id="4.10.280.10">
    <property type="entry name" value="Helix-loop-helix DNA-binding domain"/>
    <property type="match status" value="1"/>
</dbReference>
<feature type="region of interest" description="Disordered" evidence="6">
    <location>
        <begin position="24"/>
        <end position="83"/>
    </location>
</feature>
<keyword evidence="8" id="KW-1185">Reference proteome</keyword>
<comment type="caution">
    <text evidence="7">The sequence shown here is derived from an EMBL/GenBank/DDBJ whole genome shotgun (WGS) entry which is preliminary data.</text>
</comment>
<dbReference type="InterPro" id="IPR044278">
    <property type="entry name" value="BHLH95-like"/>
</dbReference>